<sequence>MSLLKNDPANRATGQGMRQTKFAVVATMAAVLMITGCTTNNNVDTTKTTAIQPAAKAVDTSDLAEGKAQFRDANYGLAEQHFRKAVELKADNAEAWMGLAASYDELGRFDFADRAYGQLLKVAGRKPQIVNNMGYSQLLRGNKKKARALLLEAKAGMADPTVVDANLALLNKG</sequence>
<dbReference type="HOGENOM" id="CLU_128148_0_0_5"/>
<protein>
    <submittedName>
        <fullName evidence="1">Uncharacterized protein</fullName>
    </submittedName>
</protein>
<dbReference type="Proteomes" id="UP000001623">
    <property type="component" value="Chromosome"/>
</dbReference>
<dbReference type="EMBL" id="CP002279">
    <property type="protein sequence ID" value="AEH88505.1"/>
    <property type="molecule type" value="Genomic_DNA"/>
</dbReference>
<dbReference type="STRING" id="536019.Mesop_4071"/>
<evidence type="ECO:0000313" key="2">
    <source>
        <dbReference type="Proteomes" id="UP000001623"/>
    </source>
</evidence>
<accession>F7Y5U9</accession>
<reference evidence="1 2" key="1">
    <citation type="submission" date="2010-10" db="EMBL/GenBank/DDBJ databases">
        <title>Complete sequence of Mesorhizobium opportunistum WSM2075.</title>
        <authorList>
            <consortium name="US DOE Joint Genome Institute"/>
            <person name="Lucas S."/>
            <person name="Copeland A."/>
            <person name="Lapidus A."/>
            <person name="Cheng J.-F."/>
            <person name="Bruce D."/>
            <person name="Goodwin L."/>
            <person name="Pitluck S."/>
            <person name="Chertkov O."/>
            <person name="Misra M."/>
            <person name="Detter J.C."/>
            <person name="Han C."/>
            <person name="Tapia R."/>
            <person name="Land M."/>
            <person name="Hauser L."/>
            <person name="Kyrpides N."/>
            <person name="Ovchinnikova G."/>
            <person name="Mavrommatis K.M."/>
            <person name="Tiwari R.P."/>
            <person name="Howieson J.G."/>
            <person name="O'Hara G.W."/>
            <person name="Nandasena K.G."/>
            <person name="Woyke T."/>
        </authorList>
    </citation>
    <scope>NUCLEOTIDE SEQUENCE [LARGE SCALE GENOMIC DNA]</scope>
    <source>
        <strain evidence="2">LMG 24607 / HAMBI 3007 / WSM2075</strain>
    </source>
</reference>
<dbReference type="InterPro" id="IPR011990">
    <property type="entry name" value="TPR-like_helical_dom_sf"/>
</dbReference>
<dbReference type="SUPFAM" id="SSF48452">
    <property type="entry name" value="TPR-like"/>
    <property type="match status" value="1"/>
</dbReference>
<dbReference type="AlphaFoldDB" id="F7Y5U9"/>
<gene>
    <name evidence="1" type="ordered locus">Mesop_4071</name>
</gene>
<dbReference type="KEGG" id="mop:Mesop_4071"/>
<dbReference type="Gene3D" id="1.25.40.10">
    <property type="entry name" value="Tetratricopeptide repeat domain"/>
    <property type="match status" value="1"/>
</dbReference>
<proteinExistence type="predicted"/>
<name>F7Y5U9_MESOW</name>
<dbReference type="eggNOG" id="COG3063">
    <property type="taxonomic scope" value="Bacteria"/>
</dbReference>
<organism evidence="1 2">
    <name type="scientific">Mesorhizobium opportunistum (strain LMG 24607 / HAMBI 3007 / WSM2075)</name>
    <dbReference type="NCBI Taxonomy" id="536019"/>
    <lineage>
        <taxon>Bacteria</taxon>
        <taxon>Pseudomonadati</taxon>
        <taxon>Pseudomonadota</taxon>
        <taxon>Alphaproteobacteria</taxon>
        <taxon>Hyphomicrobiales</taxon>
        <taxon>Phyllobacteriaceae</taxon>
        <taxon>Mesorhizobium</taxon>
    </lineage>
</organism>
<evidence type="ECO:0000313" key="1">
    <source>
        <dbReference type="EMBL" id="AEH88505.1"/>
    </source>
</evidence>